<dbReference type="Proteomes" id="UP001054837">
    <property type="component" value="Unassembled WGS sequence"/>
</dbReference>
<gene>
    <name evidence="2" type="ORF">CDAR_299991</name>
</gene>
<sequence length="108" mass="11889">MEPLTSCVFQLNSYLLTFQNYSSVLCMGRCDGSSQHQLNPNFSGIIEPSVPKPEQNPKVLTSEKCCTRTRSQDSKCAPLSPPNEQAHYPTENGSERSHSSTNLIAAIN</sequence>
<evidence type="ECO:0000256" key="1">
    <source>
        <dbReference type="SAM" id="MobiDB-lite"/>
    </source>
</evidence>
<evidence type="ECO:0000313" key="3">
    <source>
        <dbReference type="Proteomes" id="UP001054837"/>
    </source>
</evidence>
<proteinExistence type="predicted"/>
<feature type="compositionally biased region" description="Polar residues" evidence="1">
    <location>
        <begin position="99"/>
        <end position="108"/>
    </location>
</feature>
<reference evidence="2 3" key="1">
    <citation type="submission" date="2021-06" db="EMBL/GenBank/DDBJ databases">
        <title>Caerostris darwini draft genome.</title>
        <authorList>
            <person name="Kono N."/>
            <person name="Arakawa K."/>
        </authorList>
    </citation>
    <scope>NUCLEOTIDE SEQUENCE [LARGE SCALE GENOMIC DNA]</scope>
</reference>
<evidence type="ECO:0000313" key="2">
    <source>
        <dbReference type="EMBL" id="GIY77122.1"/>
    </source>
</evidence>
<dbReference type="EMBL" id="BPLQ01014081">
    <property type="protein sequence ID" value="GIY77122.1"/>
    <property type="molecule type" value="Genomic_DNA"/>
</dbReference>
<dbReference type="AlphaFoldDB" id="A0AAV4W327"/>
<accession>A0AAV4W327</accession>
<comment type="caution">
    <text evidence="2">The sequence shown here is derived from an EMBL/GenBank/DDBJ whole genome shotgun (WGS) entry which is preliminary data.</text>
</comment>
<protein>
    <submittedName>
        <fullName evidence="2">Uncharacterized protein</fullName>
    </submittedName>
</protein>
<organism evidence="2 3">
    <name type="scientific">Caerostris darwini</name>
    <dbReference type="NCBI Taxonomy" id="1538125"/>
    <lineage>
        <taxon>Eukaryota</taxon>
        <taxon>Metazoa</taxon>
        <taxon>Ecdysozoa</taxon>
        <taxon>Arthropoda</taxon>
        <taxon>Chelicerata</taxon>
        <taxon>Arachnida</taxon>
        <taxon>Araneae</taxon>
        <taxon>Araneomorphae</taxon>
        <taxon>Entelegynae</taxon>
        <taxon>Araneoidea</taxon>
        <taxon>Araneidae</taxon>
        <taxon>Caerostris</taxon>
    </lineage>
</organism>
<keyword evidence="3" id="KW-1185">Reference proteome</keyword>
<name>A0AAV4W327_9ARAC</name>
<feature type="region of interest" description="Disordered" evidence="1">
    <location>
        <begin position="70"/>
        <end position="108"/>
    </location>
</feature>